<feature type="signal peptide" evidence="3">
    <location>
        <begin position="1"/>
        <end position="24"/>
    </location>
</feature>
<evidence type="ECO:0000256" key="3">
    <source>
        <dbReference type="SAM" id="SignalP"/>
    </source>
</evidence>
<dbReference type="Pfam" id="PF00085">
    <property type="entry name" value="Thioredoxin"/>
    <property type="match status" value="1"/>
</dbReference>
<dbReference type="GO" id="GO:0005783">
    <property type="term" value="C:endoplasmic reticulum"/>
    <property type="evidence" value="ECO:0007669"/>
    <property type="project" value="TreeGrafter"/>
</dbReference>
<dbReference type="Proteomes" id="UP000590412">
    <property type="component" value="Unassembled WGS sequence"/>
</dbReference>
<dbReference type="OrthoDB" id="10264505at2759"/>
<gene>
    <name evidence="5" type="ORF">FOB60_004757</name>
</gene>
<evidence type="ECO:0000313" key="5">
    <source>
        <dbReference type="EMBL" id="KAF6047221.1"/>
    </source>
</evidence>
<evidence type="ECO:0000313" key="6">
    <source>
        <dbReference type="Proteomes" id="UP000590412"/>
    </source>
</evidence>
<dbReference type="GO" id="GO:0006457">
    <property type="term" value="P:protein folding"/>
    <property type="evidence" value="ECO:0007669"/>
    <property type="project" value="TreeGrafter"/>
</dbReference>
<dbReference type="InterPro" id="IPR036249">
    <property type="entry name" value="Thioredoxin-like_sf"/>
</dbReference>
<evidence type="ECO:0000256" key="2">
    <source>
        <dbReference type="ARBA" id="ARBA00022729"/>
    </source>
</evidence>
<dbReference type="InterPro" id="IPR051063">
    <property type="entry name" value="PDI"/>
</dbReference>
<comment type="caution">
    <text evidence="5">The sequence shown here is derived from an EMBL/GenBank/DDBJ whole genome shotgun (WGS) entry which is preliminary data.</text>
</comment>
<feature type="chain" id="PRO_5044694655" evidence="3">
    <location>
        <begin position="25"/>
        <end position="304"/>
    </location>
</feature>
<dbReference type="AlphaFoldDB" id="A0A8X7T979"/>
<dbReference type="GO" id="GO:0003756">
    <property type="term" value="F:protein disulfide isomerase activity"/>
    <property type="evidence" value="ECO:0007669"/>
    <property type="project" value="TreeGrafter"/>
</dbReference>
<reference evidence="5" key="1">
    <citation type="submission" date="2020-03" db="EMBL/GenBank/DDBJ databases">
        <title>FDA dAtabase for Regulatory Grade micrObial Sequences (FDA-ARGOS): Supporting development and validation of Infectious Disease Dx tests.</title>
        <authorList>
            <person name="Campos J."/>
            <person name="Goldberg B."/>
            <person name="Tallon L."/>
            <person name="Sadzewicz L."/>
            <person name="Vavikolanu K."/>
            <person name="Mehta A."/>
            <person name="Aluvathingal J."/>
            <person name="Nadendla S."/>
            <person name="Nandy P."/>
            <person name="Geyer C."/>
            <person name="Yan Y."/>
            <person name="Sichtig H."/>
        </authorList>
    </citation>
    <scope>NUCLEOTIDE SEQUENCE [LARGE SCALE GENOMIC DNA]</scope>
    <source>
        <strain evidence="5">FDAARGOS_652</strain>
    </source>
</reference>
<dbReference type="PANTHER" id="PTHR45672">
    <property type="entry name" value="PROTEIN DISULFIDE-ISOMERASE C17H9.14C-RELATED"/>
    <property type="match status" value="1"/>
</dbReference>
<dbReference type="SUPFAM" id="SSF52833">
    <property type="entry name" value="Thioredoxin-like"/>
    <property type="match status" value="2"/>
</dbReference>
<dbReference type="InterPro" id="IPR013766">
    <property type="entry name" value="Thioredoxin_domain"/>
</dbReference>
<proteinExistence type="inferred from homology"/>
<organism evidence="5 6">
    <name type="scientific">Candida parapsilosis</name>
    <name type="common">Yeast</name>
    <dbReference type="NCBI Taxonomy" id="5480"/>
    <lineage>
        <taxon>Eukaryota</taxon>
        <taxon>Fungi</taxon>
        <taxon>Dikarya</taxon>
        <taxon>Ascomycota</taxon>
        <taxon>Saccharomycotina</taxon>
        <taxon>Pichiomycetes</taxon>
        <taxon>Debaryomycetaceae</taxon>
        <taxon>Candida/Lodderomyces clade</taxon>
        <taxon>Candida</taxon>
    </lineage>
</organism>
<sequence>MKYFPATPLLLLLWLFTCTTKVYSQCDPSTYMKEFDDSEIQPTLERATYSLIYFYSDSCKYCQLFNPVFENLCTLYNSDSETTKFQILKTNARVNKKLGKLFTIQHYPTLKLLHYPSKQMLEYEGGRDLHSLIDYIDLKTTVKPNYDNFQSKVKYVNDLQDLLEGGDKDKVVIFLMSHLVDWKDCHFPAHYIQRIAHSHKDIDFYVYHGDDSNSSELLPQFGVSHFPSMVYIRNGKFKSLNTEQLAYQTNEKFDGDKIVAFIESIDADGFMWRSIEPVNQDQITNDNPLDDGYESDDDIEHIEL</sequence>
<feature type="domain" description="Thioredoxin" evidence="4">
    <location>
        <begin position="43"/>
        <end position="137"/>
    </location>
</feature>
<name>A0A8X7T979_CANPA</name>
<evidence type="ECO:0000259" key="4">
    <source>
        <dbReference type="Pfam" id="PF00085"/>
    </source>
</evidence>
<comment type="similarity">
    <text evidence="1">Belongs to the protein disulfide isomerase family.</text>
</comment>
<keyword evidence="2 3" id="KW-0732">Signal</keyword>
<dbReference type="CDD" id="cd02961">
    <property type="entry name" value="PDI_a_family"/>
    <property type="match status" value="1"/>
</dbReference>
<dbReference type="EMBL" id="JABWAB010000007">
    <property type="protein sequence ID" value="KAF6047221.1"/>
    <property type="molecule type" value="Genomic_DNA"/>
</dbReference>
<dbReference type="Gene3D" id="3.40.30.10">
    <property type="entry name" value="Glutaredoxin"/>
    <property type="match status" value="2"/>
</dbReference>
<dbReference type="PANTHER" id="PTHR45672:SF3">
    <property type="entry name" value="THIOREDOXIN DOMAIN-CONTAINING PROTEIN 5"/>
    <property type="match status" value="1"/>
</dbReference>
<evidence type="ECO:0000256" key="1">
    <source>
        <dbReference type="ARBA" id="ARBA00006347"/>
    </source>
</evidence>
<accession>A0A8X7T979</accession>
<protein>
    <submittedName>
        <fullName evidence="5">Thioredoxin family protein</fullName>
    </submittedName>
</protein>